<evidence type="ECO:0000256" key="5">
    <source>
        <dbReference type="ARBA" id="ARBA00023136"/>
    </source>
</evidence>
<keyword evidence="5 6" id="KW-0472">Membrane</keyword>
<feature type="transmembrane region" description="Helical" evidence="6">
    <location>
        <begin position="120"/>
        <end position="138"/>
    </location>
</feature>
<dbReference type="EMBL" id="QSQT01000047">
    <property type="protein sequence ID" value="RGK51125.1"/>
    <property type="molecule type" value="Genomic_DNA"/>
</dbReference>
<feature type="transmembrane region" description="Helical" evidence="6">
    <location>
        <begin position="150"/>
        <end position="169"/>
    </location>
</feature>
<name>A0A3E4MN72_9BACT</name>
<feature type="transmembrane region" description="Helical" evidence="6">
    <location>
        <begin position="213"/>
        <end position="231"/>
    </location>
</feature>
<evidence type="ECO:0000256" key="6">
    <source>
        <dbReference type="SAM" id="Phobius"/>
    </source>
</evidence>
<dbReference type="Pfam" id="PF01943">
    <property type="entry name" value="Polysacc_synt"/>
    <property type="match status" value="1"/>
</dbReference>
<sequence>MLTVTVKTFKININQSLLYIVTNIFVSLVGFVRSFVFMRWLNMEDLGIISLSLTLMQFLSFLQLGLFNGGFRLLCYENSEEKNNVNNLVYSYIVVISGIVFILYFISYLTGIDLVLSKNILIVSLIGGLIMLLNNWLMNSLIALGKLLTINILNLISVFISLLFLPSVFYCGINAALFVTIIQPIIFAAIVIIKVPELRFSAFNFNINLVKKILSVGFIPFLSGIFFMINLQVERWSIAKILGTEALGNFYLVSLFNTLSLLIPNSINNIFFPKIIKSYNDKDIPLFKKIIKNNTIAFFTYNVLLVLGTSTLFENIVVLIFPNHIKNICYVYYYLPGIVMNSMTYVFTQILNASLKLNLILCIDLLTTISFVVTIGIIYHYNHFSLESICIVRSILYSIVFFVYFFYIILRWKSIIK</sequence>
<feature type="transmembrane region" description="Helical" evidence="6">
    <location>
        <begin position="46"/>
        <end position="67"/>
    </location>
</feature>
<feature type="transmembrane region" description="Helical" evidence="6">
    <location>
        <begin position="175"/>
        <end position="193"/>
    </location>
</feature>
<feature type="transmembrane region" description="Helical" evidence="6">
    <location>
        <begin position="88"/>
        <end position="108"/>
    </location>
</feature>
<evidence type="ECO:0000256" key="3">
    <source>
        <dbReference type="ARBA" id="ARBA00022692"/>
    </source>
</evidence>
<feature type="transmembrane region" description="Helical" evidence="6">
    <location>
        <begin position="359"/>
        <end position="379"/>
    </location>
</feature>
<evidence type="ECO:0000313" key="7">
    <source>
        <dbReference type="EMBL" id="RGK51125.1"/>
    </source>
</evidence>
<feature type="transmembrane region" description="Helical" evidence="6">
    <location>
        <begin position="333"/>
        <end position="352"/>
    </location>
</feature>
<dbReference type="InterPro" id="IPR002797">
    <property type="entry name" value="Polysacc_synth"/>
</dbReference>
<evidence type="ECO:0000313" key="8">
    <source>
        <dbReference type="Proteomes" id="UP000260862"/>
    </source>
</evidence>
<dbReference type="PANTHER" id="PTHR30250">
    <property type="entry name" value="PST FAMILY PREDICTED COLANIC ACID TRANSPORTER"/>
    <property type="match status" value="1"/>
</dbReference>
<comment type="subcellular location">
    <subcellularLocation>
        <location evidence="1">Cell membrane</location>
        <topology evidence="1">Multi-pass membrane protein</topology>
    </subcellularLocation>
</comment>
<feature type="transmembrane region" description="Helical" evidence="6">
    <location>
        <begin position="17"/>
        <end position="40"/>
    </location>
</feature>
<keyword evidence="2" id="KW-1003">Cell membrane</keyword>
<dbReference type="PANTHER" id="PTHR30250:SF11">
    <property type="entry name" value="O-ANTIGEN TRANSPORTER-RELATED"/>
    <property type="match status" value="1"/>
</dbReference>
<dbReference type="GO" id="GO:0005886">
    <property type="term" value="C:plasma membrane"/>
    <property type="evidence" value="ECO:0007669"/>
    <property type="project" value="UniProtKB-SubCell"/>
</dbReference>
<dbReference type="InterPro" id="IPR050833">
    <property type="entry name" value="Poly_Biosynth_Transport"/>
</dbReference>
<evidence type="ECO:0000256" key="1">
    <source>
        <dbReference type="ARBA" id="ARBA00004651"/>
    </source>
</evidence>
<comment type="caution">
    <text evidence="7">The sequence shown here is derived from an EMBL/GenBank/DDBJ whole genome shotgun (WGS) entry which is preliminary data.</text>
</comment>
<dbReference type="AlphaFoldDB" id="A0A3E4MN72"/>
<evidence type="ECO:0000256" key="4">
    <source>
        <dbReference type="ARBA" id="ARBA00022989"/>
    </source>
</evidence>
<protein>
    <submittedName>
        <fullName evidence="7">Lipopolysaccharide biosynthesis protein</fullName>
    </submittedName>
</protein>
<proteinExistence type="predicted"/>
<feature type="transmembrane region" description="Helical" evidence="6">
    <location>
        <begin position="251"/>
        <end position="272"/>
    </location>
</feature>
<accession>A0A3E4MN72</accession>
<gene>
    <name evidence="7" type="ORF">DXD04_15680</name>
</gene>
<keyword evidence="3 6" id="KW-0812">Transmembrane</keyword>
<organism evidence="7 8">
    <name type="scientific">Phocaeicola plebeius</name>
    <dbReference type="NCBI Taxonomy" id="310297"/>
    <lineage>
        <taxon>Bacteria</taxon>
        <taxon>Pseudomonadati</taxon>
        <taxon>Bacteroidota</taxon>
        <taxon>Bacteroidia</taxon>
        <taxon>Bacteroidales</taxon>
        <taxon>Bacteroidaceae</taxon>
        <taxon>Phocaeicola</taxon>
    </lineage>
</organism>
<dbReference type="Proteomes" id="UP000260862">
    <property type="component" value="Unassembled WGS sequence"/>
</dbReference>
<feature type="transmembrane region" description="Helical" evidence="6">
    <location>
        <begin position="391"/>
        <end position="410"/>
    </location>
</feature>
<evidence type="ECO:0000256" key="2">
    <source>
        <dbReference type="ARBA" id="ARBA00022475"/>
    </source>
</evidence>
<keyword evidence="4 6" id="KW-1133">Transmembrane helix</keyword>
<keyword evidence="8" id="KW-1185">Reference proteome</keyword>
<reference evidence="7 8" key="1">
    <citation type="submission" date="2018-08" db="EMBL/GenBank/DDBJ databases">
        <title>A genome reference for cultivated species of the human gut microbiota.</title>
        <authorList>
            <person name="Zou Y."/>
            <person name="Xue W."/>
            <person name="Luo G."/>
        </authorList>
    </citation>
    <scope>NUCLEOTIDE SEQUENCE [LARGE SCALE GENOMIC DNA]</scope>
    <source>
        <strain evidence="7 8">TF10-3AC</strain>
    </source>
</reference>
<feature type="transmembrane region" description="Helical" evidence="6">
    <location>
        <begin position="296"/>
        <end position="321"/>
    </location>
</feature>